<proteinExistence type="predicted"/>
<sequence length="961" mass="102378">MASRLTSPVLVGRERERAALLDAYRDAALAATVVLVGGEAGMGKTRLVREFTSGLGASARTAAGGCTDLGADGPPFGAVVTALRRLVRAIGVPAAAGLLPAGGRRGLARLLPELGEDDGERDRDLGRARLFEEVLLLLEGGAAERPLVVALEDLHWADRSTGELLAFLAQNLSGPGLLLVGTYRPDEIVAGHPLRPLVARGEDVRRIDLSRLDRDAVARQVAALLGHDPGEPRVDEILRRSEGNPLFVEALVDAGDATAESLLELLRTDVERLPEPSRRIVRAAAVAAGPVEHDLLAALTGMPDLEFEDALRPLVRRRVLDVVEGGYAFRRDLIREAVYAGLLPGERVRLHRRCAEAITADRRLVPAERAPAETALHWYAAGEDARAAEAAWQAAESARRSYAHAERHRMLDRVLRLWDRLPDLPGRIGADRAAVMEMAAEACLNAGELDAGIALATAALDESPDPVRAAALLETRAALRDRNGEDPLPDLLEAARLLEDAPPSPAAAAVRGRVLAELATAQRNQRLLAPARASAEEALEIGRRTRDRVVQAKALVTLAALAAADGDPDAATGLFREAGEAAARAGAHDTRLLVAITESDTLEAAGEHARAARAARHGMALAEGLGLARTRGTLLAPNLSESLLSLGRWAEASEVNRDALSLAPPPLYQAYLRIIQATVDLRRGETGRAAAAAAQARAALRGNNRGEESCLEPDLLDCRIAQVRQDAAAVAAIAGHVLDDHDPLASPKLAWPLLATAAQGLRDHRQAGRLTERLAACARKLTATGRLQQAYRMAFDAEMNRDDMDAWSRAVAAWRGLEQPYALAEALLGATRAALSVPDRNQAIASLTEAASIATDLGAGPLRAEIEKLAKRSRIALSAAVPSARPRQDAPARLTGRELEVLELLTTGLSNRQIGEHLFISAKTAGVHVSNILAKLNVTTRLEAAAWAHRSRLFADGEDPR</sequence>
<dbReference type="SUPFAM" id="SSF46894">
    <property type="entry name" value="C-terminal effector domain of the bipartite response regulators"/>
    <property type="match status" value="1"/>
</dbReference>
<dbReference type="PRINTS" id="PR00038">
    <property type="entry name" value="HTHLUXR"/>
</dbReference>
<dbReference type="GO" id="GO:0005524">
    <property type="term" value="F:ATP binding"/>
    <property type="evidence" value="ECO:0007669"/>
    <property type="project" value="UniProtKB-KW"/>
</dbReference>
<dbReference type="Gene3D" id="1.10.10.10">
    <property type="entry name" value="Winged helix-like DNA-binding domain superfamily/Winged helix DNA-binding domain"/>
    <property type="match status" value="1"/>
</dbReference>
<dbReference type="SMART" id="SM00421">
    <property type="entry name" value="HTH_LUXR"/>
    <property type="match status" value="1"/>
</dbReference>
<dbReference type="SUPFAM" id="SSF48452">
    <property type="entry name" value="TPR-like"/>
    <property type="match status" value="1"/>
</dbReference>
<dbReference type="EMBL" id="JBHTGP010000018">
    <property type="protein sequence ID" value="MFD0689833.1"/>
    <property type="molecule type" value="Genomic_DNA"/>
</dbReference>
<evidence type="ECO:0000256" key="1">
    <source>
        <dbReference type="ARBA" id="ARBA00022741"/>
    </source>
</evidence>
<dbReference type="PANTHER" id="PTHR16305">
    <property type="entry name" value="TESTICULAR SOLUBLE ADENYLYL CYCLASE"/>
    <property type="match status" value="1"/>
</dbReference>
<dbReference type="InterPro" id="IPR011990">
    <property type="entry name" value="TPR-like_helical_dom_sf"/>
</dbReference>
<accession>A0ABW2XWH9</accession>
<name>A0ABW2XWH9_9ACTN</name>
<evidence type="ECO:0000313" key="4">
    <source>
        <dbReference type="EMBL" id="MFD0689833.1"/>
    </source>
</evidence>
<dbReference type="CDD" id="cd06170">
    <property type="entry name" value="LuxR_C_like"/>
    <property type="match status" value="1"/>
</dbReference>
<dbReference type="PANTHER" id="PTHR16305:SF35">
    <property type="entry name" value="TRANSCRIPTIONAL ACTIVATOR DOMAIN"/>
    <property type="match status" value="1"/>
</dbReference>
<dbReference type="SUPFAM" id="SSF52540">
    <property type="entry name" value="P-loop containing nucleoside triphosphate hydrolases"/>
    <property type="match status" value="1"/>
</dbReference>
<evidence type="ECO:0000313" key="5">
    <source>
        <dbReference type="Proteomes" id="UP001597063"/>
    </source>
</evidence>
<keyword evidence="5" id="KW-1185">Reference proteome</keyword>
<evidence type="ECO:0000259" key="3">
    <source>
        <dbReference type="PROSITE" id="PS50043"/>
    </source>
</evidence>
<dbReference type="RefSeq" id="WP_378324931.1">
    <property type="nucleotide sequence ID" value="NZ_JBHTGP010000018.1"/>
</dbReference>
<dbReference type="InterPro" id="IPR016032">
    <property type="entry name" value="Sig_transdc_resp-reg_C-effctor"/>
</dbReference>
<organism evidence="4 5">
    <name type="scientific">Actinomadura fibrosa</name>
    <dbReference type="NCBI Taxonomy" id="111802"/>
    <lineage>
        <taxon>Bacteria</taxon>
        <taxon>Bacillati</taxon>
        <taxon>Actinomycetota</taxon>
        <taxon>Actinomycetes</taxon>
        <taxon>Streptosporangiales</taxon>
        <taxon>Thermomonosporaceae</taxon>
        <taxon>Actinomadura</taxon>
    </lineage>
</organism>
<dbReference type="InterPro" id="IPR027417">
    <property type="entry name" value="P-loop_NTPase"/>
</dbReference>
<keyword evidence="1" id="KW-0547">Nucleotide-binding</keyword>
<gene>
    <name evidence="4" type="ORF">ACFQZM_35460</name>
</gene>
<dbReference type="Proteomes" id="UP001597063">
    <property type="component" value="Unassembled WGS sequence"/>
</dbReference>
<dbReference type="InterPro" id="IPR000792">
    <property type="entry name" value="Tscrpt_reg_LuxR_C"/>
</dbReference>
<reference evidence="5" key="1">
    <citation type="journal article" date="2019" name="Int. J. Syst. Evol. Microbiol.">
        <title>The Global Catalogue of Microorganisms (GCM) 10K type strain sequencing project: providing services to taxonomists for standard genome sequencing and annotation.</title>
        <authorList>
            <consortium name="The Broad Institute Genomics Platform"/>
            <consortium name="The Broad Institute Genome Sequencing Center for Infectious Disease"/>
            <person name="Wu L."/>
            <person name="Ma J."/>
        </authorList>
    </citation>
    <scope>NUCLEOTIDE SEQUENCE [LARGE SCALE GENOMIC DNA]</scope>
    <source>
        <strain evidence="5">JCM 9371</strain>
    </source>
</reference>
<dbReference type="InterPro" id="IPR036388">
    <property type="entry name" value="WH-like_DNA-bd_sf"/>
</dbReference>
<dbReference type="Pfam" id="PF13191">
    <property type="entry name" value="AAA_16"/>
    <property type="match status" value="1"/>
</dbReference>
<feature type="domain" description="HTH luxR-type" evidence="3">
    <location>
        <begin position="887"/>
        <end position="952"/>
    </location>
</feature>
<dbReference type="InterPro" id="IPR041664">
    <property type="entry name" value="AAA_16"/>
</dbReference>
<dbReference type="Gene3D" id="1.25.40.10">
    <property type="entry name" value="Tetratricopeptide repeat domain"/>
    <property type="match status" value="1"/>
</dbReference>
<dbReference type="Pfam" id="PF00196">
    <property type="entry name" value="GerE"/>
    <property type="match status" value="1"/>
</dbReference>
<comment type="caution">
    <text evidence="4">The sequence shown here is derived from an EMBL/GenBank/DDBJ whole genome shotgun (WGS) entry which is preliminary data.</text>
</comment>
<protein>
    <submittedName>
        <fullName evidence="4">ATP-binding protein</fullName>
    </submittedName>
</protein>
<evidence type="ECO:0000256" key="2">
    <source>
        <dbReference type="ARBA" id="ARBA00022840"/>
    </source>
</evidence>
<dbReference type="PROSITE" id="PS50043">
    <property type="entry name" value="HTH_LUXR_2"/>
    <property type="match status" value="1"/>
</dbReference>
<keyword evidence="2 4" id="KW-0067">ATP-binding</keyword>